<dbReference type="Proteomes" id="UP000218209">
    <property type="component" value="Unassembled WGS sequence"/>
</dbReference>
<proteinExistence type="predicted"/>
<evidence type="ECO:0000313" key="3">
    <source>
        <dbReference type="EMBL" id="OSX78790.1"/>
    </source>
</evidence>
<dbReference type="GO" id="GO:0009523">
    <property type="term" value="C:photosystem II"/>
    <property type="evidence" value="ECO:0007669"/>
    <property type="project" value="InterPro"/>
</dbReference>
<dbReference type="PANTHER" id="PTHR31407:SF16">
    <property type="entry name" value="PSBP DOMAIN-CONTAINING PROTEIN 7, CHLOROPLASTIC"/>
    <property type="match status" value="1"/>
</dbReference>
<dbReference type="Gene3D" id="3.40.1000.10">
    <property type="entry name" value="Mog1/PsbP, alpha/beta/alpha sandwich"/>
    <property type="match status" value="1"/>
</dbReference>
<dbReference type="GO" id="GO:0019898">
    <property type="term" value="C:extrinsic component of membrane"/>
    <property type="evidence" value="ECO:0007669"/>
    <property type="project" value="InterPro"/>
</dbReference>
<feature type="compositionally biased region" description="Low complexity" evidence="1">
    <location>
        <begin position="97"/>
        <end position="117"/>
    </location>
</feature>
<dbReference type="OrthoDB" id="2020701at2759"/>
<feature type="domain" description="PsbP C-terminal" evidence="2">
    <location>
        <begin position="233"/>
        <end position="395"/>
    </location>
</feature>
<feature type="region of interest" description="Disordered" evidence="1">
    <location>
        <begin position="27"/>
        <end position="53"/>
    </location>
</feature>
<feature type="compositionally biased region" description="Basic residues" evidence="1">
    <location>
        <begin position="162"/>
        <end position="175"/>
    </location>
</feature>
<dbReference type="Pfam" id="PF01789">
    <property type="entry name" value="PsbP"/>
    <property type="match status" value="1"/>
</dbReference>
<protein>
    <recommendedName>
        <fullName evidence="2">PsbP C-terminal domain-containing protein</fullName>
    </recommendedName>
</protein>
<keyword evidence="4" id="KW-1185">Reference proteome</keyword>
<reference evidence="3 4" key="1">
    <citation type="submission" date="2017-03" db="EMBL/GenBank/DDBJ databases">
        <title>WGS assembly of Porphyra umbilicalis.</title>
        <authorList>
            <person name="Brawley S.H."/>
            <person name="Blouin N.A."/>
            <person name="Ficko-Blean E."/>
            <person name="Wheeler G.L."/>
            <person name="Lohr M."/>
            <person name="Goodson H.V."/>
            <person name="Jenkins J.W."/>
            <person name="Blaby-Haas C.E."/>
            <person name="Helliwell K.E."/>
            <person name="Chan C."/>
            <person name="Marriage T."/>
            <person name="Bhattacharya D."/>
            <person name="Klein A.S."/>
            <person name="Badis Y."/>
            <person name="Brodie J."/>
            <person name="Cao Y."/>
            <person name="Collen J."/>
            <person name="Dittami S.M."/>
            <person name="Gachon C.M."/>
            <person name="Green B.R."/>
            <person name="Karpowicz S."/>
            <person name="Kim J.W."/>
            <person name="Kudahl U."/>
            <person name="Lin S."/>
            <person name="Michel G."/>
            <person name="Mittag M."/>
            <person name="Olson B.J."/>
            <person name="Pangilinan J."/>
            <person name="Peng Y."/>
            <person name="Qiu H."/>
            <person name="Shu S."/>
            <person name="Singer J.T."/>
            <person name="Smith A.G."/>
            <person name="Sprecher B.N."/>
            <person name="Wagner V."/>
            <person name="Wang W."/>
            <person name="Wang Z.-Y."/>
            <person name="Yan J."/>
            <person name="Yarish C."/>
            <person name="Zoeuner-Riek S."/>
            <person name="Zhuang Y."/>
            <person name="Zou Y."/>
            <person name="Lindquist E.A."/>
            <person name="Grimwood J."/>
            <person name="Barry K."/>
            <person name="Rokhsar D.S."/>
            <person name="Schmutz J."/>
            <person name="Stiller J.W."/>
            <person name="Grossman A.R."/>
            <person name="Prochnik S.E."/>
        </authorList>
    </citation>
    <scope>NUCLEOTIDE SEQUENCE [LARGE SCALE GENOMIC DNA]</scope>
    <source>
        <strain evidence="3">4086291</strain>
    </source>
</reference>
<evidence type="ECO:0000313" key="4">
    <source>
        <dbReference type="Proteomes" id="UP000218209"/>
    </source>
</evidence>
<organism evidence="3 4">
    <name type="scientific">Porphyra umbilicalis</name>
    <name type="common">Purple laver</name>
    <name type="synonym">Red alga</name>
    <dbReference type="NCBI Taxonomy" id="2786"/>
    <lineage>
        <taxon>Eukaryota</taxon>
        <taxon>Rhodophyta</taxon>
        <taxon>Bangiophyceae</taxon>
        <taxon>Bangiales</taxon>
        <taxon>Bangiaceae</taxon>
        <taxon>Porphyra</taxon>
    </lineage>
</organism>
<dbReference type="SUPFAM" id="SSF55724">
    <property type="entry name" value="Mog1p/PsbP-like"/>
    <property type="match status" value="1"/>
</dbReference>
<dbReference type="GO" id="GO:0005509">
    <property type="term" value="F:calcium ion binding"/>
    <property type="evidence" value="ECO:0007669"/>
    <property type="project" value="InterPro"/>
</dbReference>
<feature type="region of interest" description="Disordered" evidence="1">
    <location>
        <begin position="96"/>
        <end position="226"/>
    </location>
</feature>
<dbReference type="PANTHER" id="PTHR31407">
    <property type="match status" value="1"/>
</dbReference>
<evidence type="ECO:0000259" key="2">
    <source>
        <dbReference type="Pfam" id="PF01789"/>
    </source>
</evidence>
<dbReference type="EMBL" id="KV918804">
    <property type="protein sequence ID" value="OSX78790.1"/>
    <property type="molecule type" value="Genomic_DNA"/>
</dbReference>
<gene>
    <name evidence="3" type="ORF">BU14_0098s0016</name>
</gene>
<dbReference type="InterPro" id="IPR016123">
    <property type="entry name" value="Mog1/PsbP_a/b/a-sand"/>
</dbReference>
<dbReference type="GO" id="GO:0015979">
    <property type="term" value="P:photosynthesis"/>
    <property type="evidence" value="ECO:0007669"/>
    <property type="project" value="InterPro"/>
</dbReference>
<sequence>MAQIARNWWMQSGPVPRRLVGTRCIPDVPQTRGDRGGGRVDVAGTPPPPPLPTGVGLTALSTAGVCLVRRAPPLQHLDSPVELVATAPCVDRPGVVHPAGHGLPPAARGAGGDAPADLPRRHRRARGTAAGGGDAPPHPLPPLARCVVPRRGGRPHPPGGALHRRRCRCRRRRRPPPAARRGSHAHPVPSGARAGSRRGRGGGRRLDARGVAPTSTPPAGGATSEYVGPLSLGYSFRYPTTWSANKKPIKTHLSEVIVSAPKGSSASVGLVVDGPLKIGSIEEFGTPDAVGAKVLALERKKDSTKDVRLVRTASETLGVGGGAAAAAGVGQPAGLGNGVAYIVEYVVDSSRGVKHFVAKATVAAGQLYVMTATCKEDEFEAARGGLETVLASLRVAPKV</sequence>
<name>A0A1X6PDH3_PORUM</name>
<dbReference type="InterPro" id="IPR002683">
    <property type="entry name" value="PsbP_C"/>
</dbReference>
<evidence type="ECO:0000256" key="1">
    <source>
        <dbReference type="SAM" id="MobiDB-lite"/>
    </source>
</evidence>
<accession>A0A1X6PDH3</accession>
<dbReference type="AlphaFoldDB" id="A0A1X6PDH3"/>